<dbReference type="AlphaFoldDB" id="X0C369"/>
<dbReference type="EMBL" id="JH658632">
    <property type="protein sequence ID" value="EXK77207.1"/>
    <property type="molecule type" value="Genomic_DNA"/>
</dbReference>
<dbReference type="HOGENOM" id="CLU_3224618_0_0_1"/>
<keyword evidence="2" id="KW-1185">Reference proteome</keyword>
<proteinExistence type="predicted"/>
<dbReference type="Proteomes" id="UP000030663">
    <property type="component" value="Unassembled WGS sequence"/>
</dbReference>
<reference evidence="1 2" key="1">
    <citation type="submission" date="2011-11" db="EMBL/GenBank/DDBJ databases">
        <title>The Genome Sequence of Fusarium oxysporum PHW815.</title>
        <authorList>
            <consortium name="The Broad Institute Genome Sequencing Platform"/>
            <person name="Ma L.-J."/>
            <person name="Gale L.R."/>
            <person name="Schwartz D.C."/>
            <person name="Zhou S."/>
            <person name="Corby-Kistler H."/>
            <person name="Young S.K."/>
            <person name="Zeng Q."/>
            <person name="Gargeya S."/>
            <person name="Fitzgerald M."/>
            <person name="Haas B."/>
            <person name="Abouelleil A."/>
            <person name="Alvarado L."/>
            <person name="Arachchi H.M."/>
            <person name="Berlin A."/>
            <person name="Brown A."/>
            <person name="Chapman S.B."/>
            <person name="Chen Z."/>
            <person name="Dunbar C."/>
            <person name="Freedman E."/>
            <person name="Gearin G."/>
            <person name="Goldberg J."/>
            <person name="Griggs A."/>
            <person name="Gujja S."/>
            <person name="Heiman D."/>
            <person name="Howarth C."/>
            <person name="Larson L."/>
            <person name="Lui A."/>
            <person name="MacDonald P.J.P."/>
            <person name="Montmayeur A."/>
            <person name="Murphy C."/>
            <person name="Neiman D."/>
            <person name="Pearson M."/>
            <person name="Priest M."/>
            <person name="Roberts A."/>
            <person name="Saif S."/>
            <person name="Shea T."/>
            <person name="Shenoy N."/>
            <person name="Sisk P."/>
            <person name="Stolte C."/>
            <person name="Sykes S."/>
            <person name="Wortman J."/>
            <person name="Nusbaum C."/>
            <person name="Birren B."/>
        </authorList>
    </citation>
    <scope>NUCLEOTIDE SEQUENCE [LARGE SCALE GENOMIC DNA]</scope>
    <source>
        <strain evidence="1 2">54005</strain>
    </source>
</reference>
<sequence>MKPSRPMGPWDGRKSLWVRCEEVSDRIPIANSIVMADTRSNAIG</sequence>
<gene>
    <name evidence="1" type="ORF">FOQG_18078</name>
</gene>
<name>X0C369_FUSOX</name>
<evidence type="ECO:0000313" key="1">
    <source>
        <dbReference type="EMBL" id="EXK77207.1"/>
    </source>
</evidence>
<evidence type="ECO:0000313" key="2">
    <source>
        <dbReference type="Proteomes" id="UP000030663"/>
    </source>
</evidence>
<organism evidence="1 2">
    <name type="scientific">Fusarium oxysporum f. sp. raphani 54005</name>
    <dbReference type="NCBI Taxonomy" id="1089458"/>
    <lineage>
        <taxon>Eukaryota</taxon>
        <taxon>Fungi</taxon>
        <taxon>Dikarya</taxon>
        <taxon>Ascomycota</taxon>
        <taxon>Pezizomycotina</taxon>
        <taxon>Sordariomycetes</taxon>
        <taxon>Hypocreomycetidae</taxon>
        <taxon>Hypocreales</taxon>
        <taxon>Nectriaceae</taxon>
        <taxon>Fusarium</taxon>
        <taxon>Fusarium oxysporum species complex</taxon>
    </lineage>
</organism>
<accession>X0C369</accession>
<protein>
    <submittedName>
        <fullName evidence="1">Uncharacterized protein</fullName>
    </submittedName>
</protein>